<dbReference type="Proteomes" id="UP000002357">
    <property type="component" value="Plasmid pSCL4"/>
</dbReference>
<keyword evidence="5" id="KW-0614">Plasmid</keyword>
<evidence type="ECO:0000313" key="5">
    <source>
        <dbReference type="EMBL" id="EFG04312.2"/>
    </source>
</evidence>
<dbReference type="PROSITE" id="PS00041">
    <property type="entry name" value="HTH_ARAC_FAMILY_1"/>
    <property type="match status" value="1"/>
</dbReference>
<evidence type="ECO:0000256" key="1">
    <source>
        <dbReference type="ARBA" id="ARBA00023015"/>
    </source>
</evidence>
<feature type="domain" description="HTH araC/xylS-type" evidence="4">
    <location>
        <begin position="258"/>
        <end position="358"/>
    </location>
</feature>
<dbReference type="InterPro" id="IPR009057">
    <property type="entry name" value="Homeodomain-like_sf"/>
</dbReference>
<dbReference type="AlphaFoldDB" id="D5SK69"/>
<dbReference type="SUPFAM" id="SSF46689">
    <property type="entry name" value="Homeodomain-like"/>
    <property type="match status" value="1"/>
</dbReference>
<dbReference type="GO" id="GO:0043565">
    <property type="term" value="F:sequence-specific DNA binding"/>
    <property type="evidence" value="ECO:0007669"/>
    <property type="project" value="InterPro"/>
</dbReference>
<geneLocation type="plasmid" evidence="5 6">
    <name>pSCL4</name>
</geneLocation>
<proteinExistence type="predicted"/>
<keyword evidence="2 5" id="KW-0238">DNA-binding</keyword>
<dbReference type="Pfam" id="PF14525">
    <property type="entry name" value="AraC_binding_2"/>
    <property type="match status" value="1"/>
</dbReference>
<dbReference type="PANTHER" id="PTHR46796">
    <property type="entry name" value="HTH-TYPE TRANSCRIPTIONAL ACTIVATOR RHAS-RELATED"/>
    <property type="match status" value="1"/>
</dbReference>
<dbReference type="EMBL" id="CM000914">
    <property type="protein sequence ID" value="EFG04312.2"/>
    <property type="molecule type" value="Genomic_DNA"/>
</dbReference>
<keyword evidence="6" id="KW-1185">Reference proteome</keyword>
<name>D5SK69_STRCL</name>
<reference evidence="5 6" key="1">
    <citation type="journal article" date="2010" name="Genome Biol. Evol.">
        <title>The sequence of a 1.8-mb bacterial linear plasmid reveals a rich evolutionary reservoir of secondary metabolic pathways.</title>
        <authorList>
            <person name="Medema M.H."/>
            <person name="Trefzer A."/>
            <person name="Kovalchuk A."/>
            <person name="van den Berg M."/>
            <person name="Mueller U."/>
            <person name="Heijne W."/>
            <person name="Wu L."/>
            <person name="Alam M.T."/>
            <person name="Ronning C.M."/>
            <person name="Nierman W.C."/>
            <person name="Bovenberg R.A.L."/>
            <person name="Breitling R."/>
            <person name="Takano E."/>
        </authorList>
    </citation>
    <scope>NUCLEOTIDE SEQUENCE [LARGE SCALE GENOMIC DNA]</scope>
    <source>
        <strain evidence="6">ATCC 27064 / DSM 738 / JCM 4710 / NBRC 13307 / NCIMB 12785 / NRRL 3585 / VKM Ac-602</strain>
        <plasmid evidence="5">pSCL4</plasmid>
    </source>
</reference>
<protein>
    <submittedName>
        <fullName evidence="5">DNA-binding domain-containing protein, AraC-type</fullName>
    </submittedName>
</protein>
<dbReference type="SMART" id="SM00342">
    <property type="entry name" value="HTH_ARAC"/>
    <property type="match status" value="1"/>
</dbReference>
<evidence type="ECO:0000256" key="3">
    <source>
        <dbReference type="ARBA" id="ARBA00023163"/>
    </source>
</evidence>
<dbReference type="PROSITE" id="PS01124">
    <property type="entry name" value="HTH_ARAC_FAMILY_2"/>
    <property type="match status" value="1"/>
</dbReference>
<dbReference type="PANTHER" id="PTHR46796:SF6">
    <property type="entry name" value="ARAC SUBFAMILY"/>
    <property type="match status" value="1"/>
</dbReference>
<dbReference type="InterPro" id="IPR050204">
    <property type="entry name" value="AraC_XylS_family_regulators"/>
</dbReference>
<dbReference type="Pfam" id="PF12833">
    <property type="entry name" value="HTH_18"/>
    <property type="match status" value="1"/>
</dbReference>
<gene>
    <name evidence="5" type="ORF">SCLAV_p0826</name>
</gene>
<evidence type="ECO:0000256" key="2">
    <source>
        <dbReference type="ARBA" id="ARBA00023125"/>
    </source>
</evidence>
<organism evidence="5 6">
    <name type="scientific">Streptomyces clavuligerus</name>
    <dbReference type="NCBI Taxonomy" id="1901"/>
    <lineage>
        <taxon>Bacteria</taxon>
        <taxon>Bacillati</taxon>
        <taxon>Actinomycetota</taxon>
        <taxon>Actinomycetes</taxon>
        <taxon>Kitasatosporales</taxon>
        <taxon>Streptomycetaceae</taxon>
        <taxon>Streptomyces</taxon>
    </lineage>
</organism>
<dbReference type="InterPro" id="IPR018062">
    <property type="entry name" value="HTH_AraC-typ_CS"/>
</dbReference>
<evidence type="ECO:0000313" key="6">
    <source>
        <dbReference type="Proteomes" id="UP000002357"/>
    </source>
</evidence>
<keyword evidence="3" id="KW-0804">Transcription</keyword>
<accession>D5SK69</accession>
<dbReference type="InterPro" id="IPR018060">
    <property type="entry name" value="HTH_AraC"/>
</dbReference>
<sequence length="367" mass="40885">MTHEFPRLHVYMNGSRTRIPWPGGTTMTTAPPRQPRPVPSLPMVHFDSMDIPASDRFAYWCDLMGSTHAPLDLLSDHADDFRARQQVFGLGDVVVWPATFPSVIMRRSTKLIRQSDPESYHLSLLLNGHGVVTRQDWEADYGPGHFHSQNTSQPVDIQGSSELGRIQIIGLEVPKELLPLPKRLADRAIGLPMSERHGVGALLGQFLRQVARNAGDYRLADGPRLGGVAADLVATMFAHALDQENALPPHTHRYTTVLRIKAFIERNLGDPELTPTAVAAAHNISTGHLHRIFREEGITVAALIRRSRLERARAELVDPLRAGERVHTVAARWGLTAAEFSRSFRATYGMSPSDYRQLHRRTGPGDR</sequence>
<dbReference type="eggNOG" id="COG2207">
    <property type="taxonomic scope" value="Bacteria"/>
</dbReference>
<evidence type="ECO:0000259" key="4">
    <source>
        <dbReference type="PROSITE" id="PS01124"/>
    </source>
</evidence>
<dbReference type="GO" id="GO:0003700">
    <property type="term" value="F:DNA-binding transcription factor activity"/>
    <property type="evidence" value="ECO:0007669"/>
    <property type="project" value="InterPro"/>
</dbReference>
<keyword evidence="1" id="KW-0805">Transcription regulation</keyword>
<dbReference type="Gene3D" id="1.10.10.60">
    <property type="entry name" value="Homeodomain-like"/>
    <property type="match status" value="1"/>
</dbReference>
<dbReference type="InterPro" id="IPR035418">
    <property type="entry name" value="AraC-bd_2"/>
</dbReference>